<evidence type="ECO:0000256" key="5">
    <source>
        <dbReference type="ARBA" id="ARBA00023027"/>
    </source>
</evidence>
<evidence type="ECO:0000256" key="1">
    <source>
        <dbReference type="ARBA" id="ARBA00005879"/>
    </source>
</evidence>
<evidence type="ECO:0000256" key="7">
    <source>
        <dbReference type="ARBA" id="ARBA00023244"/>
    </source>
</evidence>
<dbReference type="Pfam" id="PF13241">
    <property type="entry name" value="NAD_binding_7"/>
    <property type="match status" value="1"/>
</dbReference>
<dbReference type="InterPro" id="IPR019478">
    <property type="entry name" value="Sirohaem_synthase_dimer_dom"/>
</dbReference>
<evidence type="ECO:0000256" key="3">
    <source>
        <dbReference type="ARBA" id="ARBA00022573"/>
    </source>
</evidence>
<evidence type="ECO:0000256" key="2">
    <source>
        <dbReference type="ARBA" id="ARBA00012400"/>
    </source>
</evidence>
<keyword evidence="7" id="KW-0627">Porphyrin biosynthesis</keyword>
<keyword evidence="15" id="KW-1185">Reference proteome</keyword>
<keyword evidence="4 14" id="KW-0560">Oxidoreductase</keyword>
<keyword evidence="3" id="KW-0169">Cobalamin biosynthesis</keyword>
<dbReference type="CDD" id="cd11642">
    <property type="entry name" value="SUMT"/>
    <property type="match status" value="1"/>
</dbReference>
<dbReference type="PROSITE" id="PS00840">
    <property type="entry name" value="SUMT_2"/>
    <property type="match status" value="1"/>
</dbReference>
<evidence type="ECO:0000256" key="8">
    <source>
        <dbReference type="ARBA" id="ARBA00023268"/>
    </source>
</evidence>
<dbReference type="GO" id="GO:0032259">
    <property type="term" value="P:methylation"/>
    <property type="evidence" value="ECO:0007669"/>
    <property type="project" value="UniProtKB-KW"/>
</dbReference>
<evidence type="ECO:0000256" key="4">
    <source>
        <dbReference type="ARBA" id="ARBA00023002"/>
    </source>
</evidence>
<dbReference type="NCBIfam" id="NF007922">
    <property type="entry name" value="PRK10637.1"/>
    <property type="match status" value="1"/>
</dbReference>
<dbReference type="InterPro" id="IPR028281">
    <property type="entry name" value="Sirohaem_synthase_central"/>
</dbReference>
<dbReference type="GO" id="GO:0043115">
    <property type="term" value="F:precorrin-2 dehydrogenase activity"/>
    <property type="evidence" value="ECO:0007669"/>
    <property type="project" value="UniProtKB-EC"/>
</dbReference>
<keyword evidence="10 14" id="KW-0489">Methyltransferase</keyword>
<dbReference type="InterPro" id="IPR006367">
    <property type="entry name" value="Sirohaem_synthase_N"/>
</dbReference>
<evidence type="ECO:0000259" key="11">
    <source>
        <dbReference type="Pfam" id="PF00590"/>
    </source>
</evidence>
<feature type="domain" description="Siroheme synthase central" evidence="13">
    <location>
        <begin position="121"/>
        <end position="145"/>
    </location>
</feature>
<evidence type="ECO:0000259" key="12">
    <source>
        <dbReference type="Pfam" id="PF10414"/>
    </source>
</evidence>
<gene>
    <name evidence="14" type="primary">cysG</name>
    <name evidence="14" type="ORF">ACFOY1_15250</name>
</gene>
<name>A0ABV8P274_9BURK</name>
<comment type="caution">
    <text evidence="14">The sequence shown here is derived from an EMBL/GenBank/DDBJ whole genome shotgun (WGS) entry which is preliminary data.</text>
</comment>
<organism evidence="14 15">
    <name type="scientific">Candidimonas humi</name>
    <dbReference type="NCBI Taxonomy" id="683355"/>
    <lineage>
        <taxon>Bacteria</taxon>
        <taxon>Pseudomonadati</taxon>
        <taxon>Pseudomonadota</taxon>
        <taxon>Betaproteobacteria</taxon>
        <taxon>Burkholderiales</taxon>
        <taxon>Alcaligenaceae</taxon>
        <taxon>Candidimonas</taxon>
    </lineage>
</organism>
<dbReference type="InterPro" id="IPR000878">
    <property type="entry name" value="4pyrrol_Mease"/>
</dbReference>
<dbReference type="PIRSF" id="PIRSF036426">
    <property type="entry name" value="Sirohaem_synth"/>
    <property type="match status" value="1"/>
</dbReference>
<keyword evidence="5" id="KW-0520">NAD</keyword>
<reference evidence="15" key="1">
    <citation type="journal article" date="2019" name="Int. J. Syst. Evol. Microbiol.">
        <title>The Global Catalogue of Microorganisms (GCM) 10K type strain sequencing project: providing services to taxonomists for standard genome sequencing and annotation.</title>
        <authorList>
            <consortium name="The Broad Institute Genomics Platform"/>
            <consortium name="The Broad Institute Genome Sequencing Center for Infectious Disease"/>
            <person name="Wu L."/>
            <person name="Ma J."/>
        </authorList>
    </citation>
    <scope>NUCLEOTIDE SEQUENCE [LARGE SCALE GENOMIC DNA]</scope>
    <source>
        <strain evidence="15">LMG 24813</strain>
    </source>
</reference>
<dbReference type="NCBIfam" id="NF004790">
    <property type="entry name" value="PRK06136.1"/>
    <property type="match status" value="1"/>
</dbReference>
<sequence length="477" mass="51077">MNLFPLFAQLRGRRVLVVGGGIVAQRKAQSLAAAGAEVLAGATSFTEELERMAARGEIQLRRGEFEPSWLDGAWLAIAATQDQAVNRAVAAAAETRRIFANVVDDAELSSFQVPSVVDRAPLTIAISSGGAAPVLARRVRERLETMLDHTLGPLAALAGKYRAAIRRQRPSLRSRREFYDWLLDGPVAAALRGRREHEAEQELRRQLERRQPAAPGKVILVGGGPGDPGLLTLKALRALNEADVILYDRLAGEEVLALGRRDALRISVGKTPGEDHEATQRRIHATMLEHARAGACVVRLKGGDAFVFGRGGEELEFLRAHGVAYEVVPGITAALACAAYAGIPLTHRDHAHSVTLATAHASARADGSADEGAWQAASGRGQTQAFYMGVSQLPALRERLLQQGRGADTPFALVENGTRSRQRVLCGRLDELAELARAHAIQAPALLLVGEVAAMAPRLHWYGTLIEAGTAAMARAA</sequence>
<evidence type="ECO:0000256" key="10">
    <source>
        <dbReference type="RuleBase" id="RU003960"/>
    </source>
</evidence>
<feature type="domain" description="Sirohaem synthase dimerisation" evidence="12">
    <location>
        <begin position="151"/>
        <end position="207"/>
    </location>
</feature>
<dbReference type="NCBIfam" id="TIGR01469">
    <property type="entry name" value="cobA_cysG_Cterm"/>
    <property type="match status" value="1"/>
</dbReference>
<evidence type="ECO:0000256" key="6">
    <source>
        <dbReference type="ARBA" id="ARBA00023239"/>
    </source>
</evidence>
<accession>A0ABV8P274</accession>
<keyword evidence="10 14" id="KW-0808">Transferase</keyword>
<dbReference type="PANTHER" id="PTHR45790">
    <property type="entry name" value="SIROHEME SYNTHASE-RELATED"/>
    <property type="match status" value="1"/>
</dbReference>
<dbReference type="PANTHER" id="PTHR45790:SF1">
    <property type="entry name" value="SIROHEME SYNTHASE"/>
    <property type="match status" value="1"/>
</dbReference>
<evidence type="ECO:0000259" key="13">
    <source>
        <dbReference type="Pfam" id="PF14824"/>
    </source>
</evidence>
<evidence type="ECO:0000313" key="15">
    <source>
        <dbReference type="Proteomes" id="UP001595848"/>
    </source>
</evidence>
<evidence type="ECO:0000313" key="14">
    <source>
        <dbReference type="EMBL" id="MFC4202313.1"/>
    </source>
</evidence>
<proteinExistence type="inferred from homology"/>
<feature type="domain" description="Tetrapyrrole methylase" evidence="11">
    <location>
        <begin position="217"/>
        <end position="433"/>
    </location>
</feature>
<dbReference type="RefSeq" id="WP_217965825.1">
    <property type="nucleotide sequence ID" value="NZ_JAHTBN010000008.1"/>
</dbReference>
<dbReference type="InterPro" id="IPR012409">
    <property type="entry name" value="Sirohaem_synth"/>
</dbReference>
<dbReference type="NCBIfam" id="TIGR01470">
    <property type="entry name" value="cysG_Nterm"/>
    <property type="match status" value="1"/>
</dbReference>
<dbReference type="InterPro" id="IPR050161">
    <property type="entry name" value="Siro_Cobalamin_biosynth"/>
</dbReference>
<dbReference type="InterPro" id="IPR003043">
    <property type="entry name" value="Uropor_MeTrfase_CS"/>
</dbReference>
<dbReference type="GO" id="GO:0051266">
    <property type="term" value="F:sirohydrochlorin ferrochelatase activity"/>
    <property type="evidence" value="ECO:0007669"/>
    <property type="project" value="UniProtKB-EC"/>
</dbReference>
<comment type="pathway">
    <text evidence="9">Porphyrin-containing compound metabolism; siroheme biosynthesis; precorrin-2 from uroporphyrinogen III: step 1/1.</text>
</comment>
<dbReference type="Pfam" id="PF10414">
    <property type="entry name" value="CysG_dimeriser"/>
    <property type="match status" value="1"/>
</dbReference>
<keyword evidence="8" id="KW-0511">Multifunctional enzyme</keyword>
<dbReference type="Pfam" id="PF00590">
    <property type="entry name" value="TP_methylase"/>
    <property type="match status" value="1"/>
</dbReference>
<protein>
    <recommendedName>
        <fullName evidence="2">precorrin-2 dehydrogenase</fullName>
        <ecNumber evidence="2">1.3.1.76</ecNumber>
    </recommendedName>
</protein>
<comment type="similarity">
    <text evidence="1 10">Belongs to the precorrin methyltransferase family.</text>
</comment>
<dbReference type="GO" id="GO:0004851">
    <property type="term" value="F:uroporphyrin-III C-methyltransferase activity"/>
    <property type="evidence" value="ECO:0007669"/>
    <property type="project" value="UniProtKB-EC"/>
</dbReference>
<dbReference type="EC" id="1.3.1.76" evidence="2"/>
<keyword evidence="6 14" id="KW-0456">Lyase</keyword>
<dbReference type="Proteomes" id="UP001595848">
    <property type="component" value="Unassembled WGS sequence"/>
</dbReference>
<dbReference type="InterPro" id="IPR006366">
    <property type="entry name" value="CobA/CysG_C"/>
</dbReference>
<evidence type="ECO:0000256" key="9">
    <source>
        <dbReference type="ARBA" id="ARBA00025705"/>
    </source>
</evidence>
<dbReference type="Pfam" id="PF14824">
    <property type="entry name" value="Sirohm_synth_M"/>
    <property type="match status" value="1"/>
</dbReference>
<dbReference type="EMBL" id="JBHSBV010000005">
    <property type="protein sequence ID" value="MFC4202313.1"/>
    <property type="molecule type" value="Genomic_DNA"/>
</dbReference>